<feature type="region of interest" description="Disordered" evidence="1">
    <location>
        <begin position="357"/>
        <end position="386"/>
    </location>
</feature>
<dbReference type="InterPro" id="IPR032675">
    <property type="entry name" value="LRR_dom_sf"/>
</dbReference>
<dbReference type="GeneID" id="26900521"/>
<dbReference type="Gene3D" id="3.80.10.10">
    <property type="entry name" value="Ribonuclease Inhibitor"/>
    <property type="match status" value="3"/>
</dbReference>
<dbReference type="RefSeq" id="XP_015664351.1">
    <property type="nucleotide sequence ID" value="XM_015796343.1"/>
</dbReference>
<feature type="chain" id="PRO_5005847016" evidence="2">
    <location>
        <begin position="34"/>
        <end position="601"/>
    </location>
</feature>
<proteinExistence type="predicted"/>
<dbReference type="EMBL" id="LGTL01000001">
    <property type="protein sequence ID" value="KPA85912.1"/>
    <property type="molecule type" value="Genomic_DNA"/>
</dbReference>
<organism evidence="3 4">
    <name type="scientific">Leptomonas pyrrhocoris</name>
    <name type="common">Firebug parasite</name>
    <dbReference type="NCBI Taxonomy" id="157538"/>
    <lineage>
        <taxon>Eukaryota</taxon>
        <taxon>Discoba</taxon>
        <taxon>Euglenozoa</taxon>
        <taxon>Kinetoplastea</taxon>
        <taxon>Metakinetoplastina</taxon>
        <taxon>Trypanosomatida</taxon>
        <taxon>Trypanosomatidae</taxon>
        <taxon>Leishmaniinae</taxon>
        <taxon>Leptomonas</taxon>
    </lineage>
</organism>
<reference evidence="3 4" key="1">
    <citation type="submission" date="2015-07" db="EMBL/GenBank/DDBJ databases">
        <title>High-quality genome of monoxenous trypanosomatid Leptomonas pyrrhocoris.</title>
        <authorList>
            <person name="Flegontov P."/>
            <person name="Butenko A."/>
            <person name="Firsov S."/>
            <person name="Vlcek C."/>
            <person name="Logacheva M.D."/>
            <person name="Field M."/>
            <person name="Filatov D."/>
            <person name="Flegontova O."/>
            <person name="Gerasimov E."/>
            <person name="Jackson A.P."/>
            <person name="Kelly S."/>
            <person name="Opperdoes F."/>
            <person name="O'Reilly A."/>
            <person name="Votypka J."/>
            <person name="Yurchenko V."/>
            <person name="Lukes J."/>
        </authorList>
    </citation>
    <scope>NUCLEOTIDE SEQUENCE [LARGE SCALE GENOMIC DNA]</scope>
    <source>
        <strain evidence="3">H10</strain>
    </source>
</reference>
<dbReference type="Proteomes" id="UP000037923">
    <property type="component" value="Unassembled WGS sequence"/>
</dbReference>
<protein>
    <submittedName>
        <fullName evidence="3">Putative proteophosphoglycan ppg3</fullName>
    </submittedName>
</protein>
<dbReference type="VEuPathDB" id="TriTrypDB:LpyrH10_01_2230"/>
<dbReference type="Pfam" id="PF00560">
    <property type="entry name" value="LRR_1"/>
    <property type="match status" value="4"/>
</dbReference>
<dbReference type="OrthoDB" id="687555at2759"/>
<keyword evidence="4" id="KW-1185">Reference proteome</keyword>
<dbReference type="InterPro" id="IPR001611">
    <property type="entry name" value="Leu-rich_rpt"/>
</dbReference>
<dbReference type="InterPro" id="IPR052941">
    <property type="entry name" value="StomDev_PlantInt_Reg"/>
</dbReference>
<dbReference type="PANTHER" id="PTHR48004">
    <property type="entry name" value="OS01G0149700 PROTEIN"/>
    <property type="match status" value="1"/>
</dbReference>
<evidence type="ECO:0000256" key="1">
    <source>
        <dbReference type="SAM" id="MobiDB-lite"/>
    </source>
</evidence>
<keyword evidence="2" id="KW-0732">Signal</keyword>
<feature type="signal peptide" evidence="2">
    <location>
        <begin position="1"/>
        <end position="33"/>
    </location>
</feature>
<gene>
    <name evidence="3" type="ORF">ABB37_00223</name>
</gene>
<dbReference type="SUPFAM" id="SSF52047">
    <property type="entry name" value="RNI-like"/>
    <property type="match status" value="1"/>
</dbReference>
<dbReference type="AlphaFoldDB" id="A0A0N0E010"/>
<evidence type="ECO:0000256" key="2">
    <source>
        <dbReference type="SAM" id="SignalP"/>
    </source>
</evidence>
<evidence type="ECO:0000313" key="3">
    <source>
        <dbReference type="EMBL" id="KPA85912.1"/>
    </source>
</evidence>
<feature type="compositionally biased region" description="Low complexity" evidence="1">
    <location>
        <begin position="359"/>
        <end position="384"/>
    </location>
</feature>
<name>A0A0N0E010_LEPPY</name>
<sequence>MSSYHTSRWLRSRLAAVLVCVVLLALAGGGARSAPTAQSERGCSATIPFYTASQQENTRKFLDAFKESIPALKRLWTCDNFCDRAYVTCSWNGVEVNIEDIIVDGSLPEVPTSAAGSEVVVTAIKVHGNGSNLAGTLPSTWGILENLMELQLAGTGLSGTLPESWGEADTANPENPFISIQRNAAPLLPAKKKVRNLSYNNLTGPLPVAWAQHNIFDILLLNNNHFSGPLPTEWAGLTRLEGLNLSTNDLSGSLPASWSALTTMQQLSISNNEIGGTLPPEWSAMNKMLTLELNSNKIIGTIPPSWATSMTKVDVITVEDNNLCGCVPEPWKNSTSTSVNADPPLWTPDCATANPCEGSSSSSSSAPSSSSSSSSAAFSSGSSSDACHDRVPYYSDSETENTRKFLNAFAQNFAYLTPIWVCPNFCVWEGVSCTPNGIEMDLSGMGVEGSLPPLPADCLASEVVIKGINIGDPGNKVSIDGGLPENWGDLSQLSTLDLSYSGVSGTLPSSWSSMNLDTLNLGHNNLSGPLPVEWSEMSTLNELYLNNNQLTGSIPSGYFFMVNLSILDVSNNQLTGSLPSIKGGSRKFRIFGGDLQRSVAK</sequence>
<accession>A0A0N0E010</accession>
<dbReference type="OMA" id="EIFTHEI"/>
<comment type="caution">
    <text evidence="3">The sequence shown here is derived from an EMBL/GenBank/DDBJ whole genome shotgun (WGS) entry which is preliminary data.</text>
</comment>
<evidence type="ECO:0000313" key="4">
    <source>
        <dbReference type="Proteomes" id="UP000037923"/>
    </source>
</evidence>
<dbReference type="PANTHER" id="PTHR48004:SF59">
    <property type="entry name" value="LEUCINE-RICH REPEAT-CONTAINING N-TERMINAL PLANT-TYPE DOMAIN-CONTAINING PROTEIN"/>
    <property type="match status" value="1"/>
</dbReference>